<dbReference type="Proteomes" id="UP000325440">
    <property type="component" value="Unassembled WGS sequence"/>
</dbReference>
<dbReference type="PANTHER" id="PTHR12546">
    <property type="entry name" value="FER-1-LIKE"/>
    <property type="match status" value="1"/>
</dbReference>
<evidence type="ECO:0000259" key="6">
    <source>
        <dbReference type="PROSITE" id="PS50004"/>
    </source>
</evidence>
<dbReference type="EMBL" id="CABPRJ010001459">
    <property type="protein sequence ID" value="VVC37905.1"/>
    <property type="molecule type" value="Genomic_DNA"/>
</dbReference>
<name>A0A5E4N1T3_9HEMI</name>
<evidence type="ECO:0000256" key="2">
    <source>
        <dbReference type="ARBA" id="ARBA00022692"/>
    </source>
</evidence>
<gene>
    <name evidence="7" type="ORF">CINCED_3A016101</name>
</gene>
<protein>
    <submittedName>
        <fullName evidence="7">FerIin domain,C2 domain</fullName>
    </submittedName>
</protein>
<dbReference type="Gene3D" id="2.60.40.150">
    <property type="entry name" value="C2 domain"/>
    <property type="match status" value="1"/>
</dbReference>
<organism evidence="7 8">
    <name type="scientific">Cinara cedri</name>
    <dbReference type="NCBI Taxonomy" id="506608"/>
    <lineage>
        <taxon>Eukaryota</taxon>
        <taxon>Metazoa</taxon>
        <taxon>Ecdysozoa</taxon>
        <taxon>Arthropoda</taxon>
        <taxon>Hexapoda</taxon>
        <taxon>Insecta</taxon>
        <taxon>Pterygota</taxon>
        <taxon>Neoptera</taxon>
        <taxon>Paraneoptera</taxon>
        <taxon>Hemiptera</taxon>
        <taxon>Sternorrhyncha</taxon>
        <taxon>Aphidomorpha</taxon>
        <taxon>Aphidoidea</taxon>
        <taxon>Aphididae</taxon>
        <taxon>Lachninae</taxon>
        <taxon>Cinara</taxon>
    </lineage>
</organism>
<evidence type="ECO:0000313" key="8">
    <source>
        <dbReference type="Proteomes" id="UP000325440"/>
    </source>
</evidence>
<dbReference type="PANTHER" id="PTHR12546:SF60">
    <property type="entry name" value="MISFIRE, ISOFORM F"/>
    <property type="match status" value="1"/>
</dbReference>
<keyword evidence="8" id="KW-1185">Reference proteome</keyword>
<dbReference type="GO" id="GO:0007009">
    <property type="term" value="P:plasma membrane organization"/>
    <property type="evidence" value="ECO:0007669"/>
    <property type="project" value="TreeGrafter"/>
</dbReference>
<evidence type="ECO:0000256" key="3">
    <source>
        <dbReference type="ARBA" id="ARBA00022737"/>
    </source>
</evidence>
<keyword evidence="3" id="KW-0677">Repeat</keyword>
<evidence type="ECO:0000313" key="7">
    <source>
        <dbReference type="EMBL" id="VVC37905.1"/>
    </source>
</evidence>
<dbReference type="PROSITE" id="PS50004">
    <property type="entry name" value="C2"/>
    <property type="match status" value="1"/>
</dbReference>
<accession>A0A5E4N1T3</accession>
<reference evidence="7 8" key="1">
    <citation type="submission" date="2019-08" db="EMBL/GenBank/DDBJ databases">
        <authorList>
            <person name="Alioto T."/>
            <person name="Alioto T."/>
            <person name="Gomez Garrido J."/>
        </authorList>
    </citation>
    <scope>NUCLEOTIDE SEQUENCE [LARGE SCALE GENOMIC DNA]</scope>
</reference>
<dbReference type="GO" id="GO:0016020">
    <property type="term" value="C:membrane"/>
    <property type="evidence" value="ECO:0007669"/>
    <property type="project" value="UniProtKB-SubCell"/>
</dbReference>
<keyword evidence="4" id="KW-1133">Transmembrane helix</keyword>
<feature type="domain" description="C2" evidence="6">
    <location>
        <begin position="115"/>
        <end position="235"/>
    </location>
</feature>
<evidence type="ECO:0000256" key="4">
    <source>
        <dbReference type="ARBA" id="ARBA00022989"/>
    </source>
</evidence>
<keyword evidence="5" id="KW-0472">Membrane</keyword>
<comment type="subcellular location">
    <subcellularLocation>
        <location evidence="1">Membrane</location>
        <topology evidence="1">Single-pass membrane protein</topology>
    </subcellularLocation>
</comment>
<dbReference type="InterPro" id="IPR000008">
    <property type="entry name" value="C2_dom"/>
</dbReference>
<dbReference type="SMART" id="SM00239">
    <property type="entry name" value="C2"/>
    <property type="match status" value="1"/>
</dbReference>
<dbReference type="AlphaFoldDB" id="A0A5E4N1T3"/>
<evidence type="ECO:0000256" key="5">
    <source>
        <dbReference type="ARBA" id="ARBA00023136"/>
    </source>
</evidence>
<dbReference type="InterPro" id="IPR037721">
    <property type="entry name" value="Ferlin"/>
</dbReference>
<dbReference type="InterPro" id="IPR012968">
    <property type="entry name" value="FerIin_dom"/>
</dbReference>
<dbReference type="SMART" id="SM01202">
    <property type="entry name" value="FerI"/>
    <property type="match status" value="1"/>
</dbReference>
<proteinExistence type="predicted"/>
<keyword evidence="2" id="KW-0812">Transmembrane</keyword>
<dbReference type="InterPro" id="IPR035892">
    <property type="entry name" value="C2_domain_sf"/>
</dbReference>
<dbReference type="SUPFAM" id="SSF49562">
    <property type="entry name" value="C2 domain (Calcium/lipid-binding domain, CaLB)"/>
    <property type="match status" value="1"/>
</dbReference>
<sequence>MLHRVEDVTALAGGFSTVLCPERSSRWTECSPNPVSLSSVSSKLLRTGPLVEEADSVALETWKRLDHKNTLLLDGMQADRIDEFVSTRKIVLDGSDVHEDEFIVDYIIVMDNLDYLGEIEMQVEKIKSQIMINIIEGRHYSKSNLDTYVVVEIPSYFTGKTIVRKTSTSPSYFKTFIIDLPTLLLNDLLNLRIIITVYESHKTQSLWSKTILGSTVIEINTIWSEQNKLFHNKWLTLINREKDDFGIKGYLRCDMIIFYESKSIHNLSIPRPLKSTNTNIEIDKSNLLIPSGFKMTPTHLARYSLNLYKSEIMHHSFNGSNNLLIGFGESLESNIMLKIRGPEINWNTEHSTINLYPPLCPTITIKFTFSGKIIARRTLSIHDFSREDDLPNFGPTFLHFMSLETQKYFGRLLISIKTELLQPEIENIKSYQIEHIESISDKKLFNQFCFEELKRTASLIYSESEILTLMNKIRDMFKELSVLHKNMRVTGVTINQSQNLSSGPNIDAMGACKLGFITTC</sequence>
<evidence type="ECO:0000256" key="1">
    <source>
        <dbReference type="ARBA" id="ARBA00004167"/>
    </source>
</evidence>
<dbReference type="OrthoDB" id="6613804at2759"/>
<dbReference type="Pfam" id="PF00168">
    <property type="entry name" value="C2"/>
    <property type="match status" value="1"/>
</dbReference>